<feature type="compositionally biased region" description="Polar residues" evidence="5">
    <location>
        <begin position="63"/>
        <end position="72"/>
    </location>
</feature>
<feature type="transmembrane region" description="Helical" evidence="6">
    <location>
        <begin position="212"/>
        <end position="234"/>
    </location>
</feature>
<evidence type="ECO:0000259" key="7">
    <source>
        <dbReference type="PROSITE" id="PS50850"/>
    </source>
</evidence>
<feature type="transmembrane region" description="Helical" evidence="6">
    <location>
        <begin position="483"/>
        <end position="505"/>
    </location>
</feature>
<feature type="domain" description="Major facilitator superfamily (MFS) profile" evidence="7">
    <location>
        <begin position="86"/>
        <end position="549"/>
    </location>
</feature>
<keyword evidence="9" id="KW-1185">Reference proteome</keyword>
<dbReference type="PROSITE" id="PS50850">
    <property type="entry name" value="MFS"/>
    <property type="match status" value="1"/>
</dbReference>
<feature type="transmembrane region" description="Helical" evidence="6">
    <location>
        <begin position="284"/>
        <end position="304"/>
    </location>
</feature>
<dbReference type="Pfam" id="PF07690">
    <property type="entry name" value="MFS_1"/>
    <property type="match status" value="1"/>
</dbReference>
<dbReference type="Proteomes" id="UP000094444">
    <property type="component" value="Unassembled WGS sequence"/>
</dbReference>
<comment type="subcellular location">
    <subcellularLocation>
        <location evidence="1">Membrane</location>
        <topology evidence="1">Multi-pass membrane protein</topology>
    </subcellularLocation>
</comment>
<keyword evidence="4 6" id="KW-0472">Membrane</keyword>
<evidence type="ECO:0000256" key="5">
    <source>
        <dbReference type="SAM" id="MobiDB-lite"/>
    </source>
</evidence>
<evidence type="ECO:0000256" key="2">
    <source>
        <dbReference type="ARBA" id="ARBA00022692"/>
    </source>
</evidence>
<dbReference type="SUPFAM" id="SSF103473">
    <property type="entry name" value="MFS general substrate transporter"/>
    <property type="match status" value="1"/>
</dbReference>
<feature type="transmembrane region" description="Helical" evidence="6">
    <location>
        <begin position="390"/>
        <end position="412"/>
    </location>
</feature>
<feature type="transmembrane region" description="Helical" evidence="6">
    <location>
        <begin position="316"/>
        <end position="334"/>
    </location>
</feature>
<keyword evidence="3 6" id="KW-1133">Transmembrane helix</keyword>
<dbReference type="GO" id="GO:0016020">
    <property type="term" value="C:membrane"/>
    <property type="evidence" value="ECO:0007669"/>
    <property type="project" value="UniProtKB-SubCell"/>
</dbReference>
<feature type="transmembrane region" description="Helical" evidence="6">
    <location>
        <begin position="240"/>
        <end position="263"/>
    </location>
</feature>
<dbReference type="InParanoid" id="A0A2P5HV04"/>
<feature type="transmembrane region" description="Helical" evidence="6">
    <location>
        <begin position="445"/>
        <end position="471"/>
    </location>
</feature>
<evidence type="ECO:0000313" key="9">
    <source>
        <dbReference type="Proteomes" id="UP000094444"/>
    </source>
</evidence>
<feature type="transmembrane region" description="Helical" evidence="6">
    <location>
        <begin position="85"/>
        <end position="108"/>
    </location>
</feature>
<evidence type="ECO:0000256" key="4">
    <source>
        <dbReference type="ARBA" id="ARBA00023136"/>
    </source>
</evidence>
<evidence type="ECO:0000256" key="3">
    <source>
        <dbReference type="ARBA" id="ARBA00022989"/>
    </source>
</evidence>
<dbReference type="InterPro" id="IPR011701">
    <property type="entry name" value="MFS"/>
</dbReference>
<evidence type="ECO:0000313" key="8">
    <source>
        <dbReference type="EMBL" id="POS74089.1"/>
    </source>
</evidence>
<organism evidence="8 9">
    <name type="scientific">Diaporthe helianthi</name>
    <dbReference type="NCBI Taxonomy" id="158607"/>
    <lineage>
        <taxon>Eukaryota</taxon>
        <taxon>Fungi</taxon>
        <taxon>Dikarya</taxon>
        <taxon>Ascomycota</taxon>
        <taxon>Pezizomycotina</taxon>
        <taxon>Sordariomycetes</taxon>
        <taxon>Sordariomycetidae</taxon>
        <taxon>Diaporthales</taxon>
        <taxon>Diaporthaceae</taxon>
        <taxon>Diaporthe</taxon>
    </lineage>
</organism>
<feature type="transmembrane region" description="Helical" evidence="6">
    <location>
        <begin position="185"/>
        <end position="205"/>
    </location>
</feature>
<feature type="region of interest" description="Disordered" evidence="5">
    <location>
        <begin position="1"/>
        <end position="72"/>
    </location>
</feature>
<dbReference type="GO" id="GO:0022857">
    <property type="term" value="F:transmembrane transporter activity"/>
    <property type="evidence" value="ECO:0007669"/>
    <property type="project" value="InterPro"/>
</dbReference>
<feature type="transmembrane region" description="Helical" evidence="6">
    <location>
        <begin position="419"/>
        <end position="439"/>
    </location>
</feature>
<feature type="transmembrane region" description="Helical" evidence="6">
    <location>
        <begin position="152"/>
        <end position="173"/>
    </location>
</feature>
<proteinExistence type="predicted"/>
<comment type="caution">
    <text evidence="8">The sequence shown here is derived from an EMBL/GenBank/DDBJ whole genome shotgun (WGS) entry which is preliminary data.</text>
</comment>
<dbReference type="EMBL" id="MAVT02000685">
    <property type="protein sequence ID" value="POS74089.1"/>
    <property type="molecule type" value="Genomic_DNA"/>
</dbReference>
<accession>A0A2P5HV04</accession>
<sequence length="549" mass="58990">MDAEKTTMARRREDNEDARASLARREQGAEIGVEAASTRSDRTQCEGDDLENQKGMGRPLGPQHSNTTSASIWSSEQMSLPQETLFVATVCLTQFCNQASFCAMIFLLDTVGDTLGVTNPALLSWLVAGFALTAGTFLIFSGRLGDAFGYKLMLMVGFSWFSLWSVFAGIAVYSGYTLFVFARVFQGIGSAICIPNALAILGAAYPPGHRKAMVFALFGASAPVGAMMGGLVGASLDLLWWPWNFHVLAIVLALLTVLTYFVVPSPRPARLPEGKLSLRALNNELDLVGAIAGTSSLILFNFAWNQAPIVGWDSAQVITTLVIGLVVFFTFMWHEYRYAANPLLPLDAFNADVGFVLSALACGWTMFGVWSLYIVLVFQNIRGLSPLHTAFWMMPVLVSGLLASVLTGHLLGPAKFTGPAVMTISLIAFTTGMIIFATAPVDQIYWAQTFVSIAVIPFGMDMSFPAATLILSNAVKKEHQGIAASLVATVVNYSISLGVGFAGTVEVHVNNHGKTKSDLLKGYRGALYLGVGLATLGLIICLVFLAKEN</sequence>
<keyword evidence="2 6" id="KW-0812">Transmembrane</keyword>
<gene>
    <name evidence="8" type="ORF">DHEL01_v207519</name>
</gene>
<dbReference type="OrthoDB" id="2428527at2759"/>
<dbReference type="Gene3D" id="1.20.1720.10">
    <property type="entry name" value="Multidrug resistance protein D"/>
    <property type="match status" value="1"/>
</dbReference>
<feature type="transmembrane region" description="Helical" evidence="6">
    <location>
        <begin position="525"/>
        <end position="546"/>
    </location>
</feature>
<dbReference type="CDD" id="cd17476">
    <property type="entry name" value="MFS_Amf1_MDR_like"/>
    <property type="match status" value="1"/>
</dbReference>
<dbReference type="AlphaFoldDB" id="A0A2P5HV04"/>
<dbReference type="Gene3D" id="1.20.1250.20">
    <property type="entry name" value="MFS general substrate transporter like domains"/>
    <property type="match status" value="1"/>
</dbReference>
<feature type="compositionally biased region" description="Basic and acidic residues" evidence="5">
    <location>
        <begin position="1"/>
        <end position="28"/>
    </location>
</feature>
<feature type="transmembrane region" description="Helical" evidence="6">
    <location>
        <begin position="120"/>
        <end position="140"/>
    </location>
</feature>
<feature type="transmembrane region" description="Helical" evidence="6">
    <location>
        <begin position="355"/>
        <end position="378"/>
    </location>
</feature>
<reference evidence="8" key="1">
    <citation type="submission" date="2017-09" db="EMBL/GenBank/DDBJ databases">
        <title>Polyketide synthases of a Diaporthe helianthi virulent isolate.</title>
        <authorList>
            <person name="Baroncelli R."/>
        </authorList>
    </citation>
    <scope>NUCLEOTIDE SEQUENCE [LARGE SCALE GENOMIC DNA]</scope>
    <source>
        <strain evidence="8">7/96</strain>
    </source>
</reference>
<evidence type="ECO:0000256" key="6">
    <source>
        <dbReference type="SAM" id="Phobius"/>
    </source>
</evidence>
<name>A0A2P5HV04_DIAHE</name>
<dbReference type="PANTHER" id="PTHR42718">
    <property type="entry name" value="MAJOR FACILITATOR SUPERFAMILY MULTIDRUG TRANSPORTER MFSC"/>
    <property type="match status" value="1"/>
</dbReference>
<protein>
    <submittedName>
        <fullName evidence="8">Major facilitator superfamily transporter</fullName>
    </submittedName>
</protein>
<dbReference type="InterPro" id="IPR036259">
    <property type="entry name" value="MFS_trans_sf"/>
</dbReference>
<dbReference type="PANTHER" id="PTHR42718:SF1">
    <property type="entry name" value="LOW AFFINITY AMMONIUM TRANSPORTER"/>
    <property type="match status" value="1"/>
</dbReference>
<dbReference type="InterPro" id="IPR020846">
    <property type="entry name" value="MFS_dom"/>
</dbReference>
<evidence type="ECO:0000256" key="1">
    <source>
        <dbReference type="ARBA" id="ARBA00004141"/>
    </source>
</evidence>